<dbReference type="EMBL" id="CM042881">
    <property type="protein sequence ID" value="KAI4386521.1"/>
    <property type="molecule type" value="Genomic_DNA"/>
</dbReference>
<evidence type="ECO:0000313" key="1">
    <source>
        <dbReference type="EMBL" id="KAI4386521.1"/>
    </source>
</evidence>
<evidence type="ECO:0000313" key="2">
    <source>
        <dbReference type="Proteomes" id="UP001057402"/>
    </source>
</evidence>
<reference evidence="2" key="1">
    <citation type="journal article" date="2023" name="Front. Plant Sci.">
        <title>Chromosomal-level genome assembly of Melastoma candidum provides insights into trichome evolution.</title>
        <authorList>
            <person name="Zhong Y."/>
            <person name="Wu W."/>
            <person name="Sun C."/>
            <person name="Zou P."/>
            <person name="Liu Y."/>
            <person name="Dai S."/>
            <person name="Zhou R."/>
        </authorList>
    </citation>
    <scope>NUCLEOTIDE SEQUENCE [LARGE SCALE GENOMIC DNA]</scope>
</reference>
<organism evidence="1 2">
    <name type="scientific">Melastoma candidum</name>
    <dbReference type="NCBI Taxonomy" id="119954"/>
    <lineage>
        <taxon>Eukaryota</taxon>
        <taxon>Viridiplantae</taxon>
        <taxon>Streptophyta</taxon>
        <taxon>Embryophyta</taxon>
        <taxon>Tracheophyta</taxon>
        <taxon>Spermatophyta</taxon>
        <taxon>Magnoliopsida</taxon>
        <taxon>eudicotyledons</taxon>
        <taxon>Gunneridae</taxon>
        <taxon>Pentapetalae</taxon>
        <taxon>rosids</taxon>
        <taxon>malvids</taxon>
        <taxon>Myrtales</taxon>
        <taxon>Melastomataceae</taxon>
        <taxon>Melastomatoideae</taxon>
        <taxon>Melastomateae</taxon>
        <taxon>Melastoma</taxon>
    </lineage>
</organism>
<keyword evidence="2" id="KW-1185">Reference proteome</keyword>
<protein>
    <submittedName>
        <fullName evidence="1">Uncharacterized protein</fullName>
    </submittedName>
</protein>
<comment type="caution">
    <text evidence="1">The sequence shown here is derived from an EMBL/GenBank/DDBJ whole genome shotgun (WGS) entry which is preliminary data.</text>
</comment>
<sequence>MGGDQNQQLPLAQPPPASTPGPRLCTARSIQELLVVLAVITLVGVVAGIMARVCGGRHLVGSGDPDVEGWVEQTCRSCIDGGVSQSLKDSKPEAEQAKK</sequence>
<dbReference type="Proteomes" id="UP001057402">
    <property type="component" value="Chromosome 2"/>
</dbReference>
<proteinExistence type="predicted"/>
<accession>A0ACB9S4Y0</accession>
<name>A0ACB9S4Y0_9MYRT</name>
<gene>
    <name evidence="1" type="ORF">MLD38_004449</name>
</gene>